<dbReference type="SUPFAM" id="SSF55811">
    <property type="entry name" value="Nudix"/>
    <property type="match status" value="1"/>
</dbReference>
<name>A0A7R8XA23_9CRUS</name>
<evidence type="ECO:0000259" key="1">
    <source>
        <dbReference type="PROSITE" id="PS51462"/>
    </source>
</evidence>
<dbReference type="PROSITE" id="PS51462">
    <property type="entry name" value="NUDIX"/>
    <property type="match status" value="1"/>
</dbReference>
<sequence>MRANPIGRTGLRGRGRLGRWGPNRAVDALVTRWKRDEHGNLEVHPESGKPIMQFVAIQRTDTGEWAIPGGFPRLKEGMSQTLWREFLEEALQGQGMENGERQDILNRTAHFFNNGALLYRGYVDDPRNTDDAWLETVAYHLHDAEGDAVQQLQLKAGSDAKGVAWLDARKELDLYASHERILQMAVEAVQAHW</sequence>
<dbReference type="AlphaFoldDB" id="A0A7R8XA23"/>
<dbReference type="CDD" id="cd03670">
    <property type="entry name" value="NUDIX_ADPRase_Nudt9"/>
    <property type="match status" value="1"/>
</dbReference>
<reference evidence="2" key="1">
    <citation type="submission" date="2020-11" db="EMBL/GenBank/DDBJ databases">
        <authorList>
            <person name="Tran Van P."/>
        </authorList>
    </citation>
    <scope>NUCLEOTIDE SEQUENCE</scope>
</reference>
<keyword evidence="3" id="KW-1185">Reference proteome</keyword>
<dbReference type="Gene3D" id="3.90.79.10">
    <property type="entry name" value="Nucleoside Triphosphate Pyrophosphohydrolase"/>
    <property type="match status" value="1"/>
</dbReference>
<dbReference type="PANTHER" id="PTHR13030:SF8">
    <property type="entry name" value="ADP-RIBOSE PYROPHOSPHATASE, MITOCHONDRIAL"/>
    <property type="match status" value="1"/>
</dbReference>
<evidence type="ECO:0000313" key="2">
    <source>
        <dbReference type="EMBL" id="CAD7243389.1"/>
    </source>
</evidence>
<dbReference type="InterPro" id="IPR039989">
    <property type="entry name" value="NUDT9"/>
</dbReference>
<protein>
    <recommendedName>
        <fullName evidence="1">Nudix hydrolase domain-containing protein</fullName>
    </recommendedName>
</protein>
<dbReference type="PANTHER" id="PTHR13030">
    <property type="entry name" value="NUDIX HYDROLASE"/>
    <property type="match status" value="1"/>
</dbReference>
<dbReference type="OrthoDB" id="9972248at2759"/>
<accession>A0A7R8XA23</accession>
<proteinExistence type="predicted"/>
<dbReference type="InterPro" id="IPR000086">
    <property type="entry name" value="NUDIX_hydrolase_dom"/>
</dbReference>
<dbReference type="InterPro" id="IPR015797">
    <property type="entry name" value="NUDIX_hydrolase-like_dom_sf"/>
</dbReference>
<organism evidence="2">
    <name type="scientific">Darwinula stevensoni</name>
    <dbReference type="NCBI Taxonomy" id="69355"/>
    <lineage>
        <taxon>Eukaryota</taxon>
        <taxon>Metazoa</taxon>
        <taxon>Ecdysozoa</taxon>
        <taxon>Arthropoda</taxon>
        <taxon>Crustacea</taxon>
        <taxon>Oligostraca</taxon>
        <taxon>Ostracoda</taxon>
        <taxon>Podocopa</taxon>
        <taxon>Podocopida</taxon>
        <taxon>Darwinulocopina</taxon>
        <taxon>Darwinuloidea</taxon>
        <taxon>Darwinulidae</taxon>
        <taxon>Darwinula</taxon>
    </lineage>
</organism>
<evidence type="ECO:0000313" key="3">
    <source>
        <dbReference type="Proteomes" id="UP000677054"/>
    </source>
</evidence>
<dbReference type="Proteomes" id="UP000677054">
    <property type="component" value="Unassembled WGS sequence"/>
</dbReference>
<feature type="domain" description="Nudix hydrolase" evidence="1">
    <location>
        <begin position="33"/>
        <end position="188"/>
    </location>
</feature>
<gene>
    <name evidence="2" type="ORF">DSTB1V02_LOCUS3313</name>
</gene>
<dbReference type="GO" id="GO:0047631">
    <property type="term" value="F:ADP-ribose diphosphatase activity"/>
    <property type="evidence" value="ECO:0007669"/>
    <property type="project" value="InterPro"/>
</dbReference>
<dbReference type="EMBL" id="LR899939">
    <property type="protein sequence ID" value="CAD7243389.1"/>
    <property type="molecule type" value="Genomic_DNA"/>
</dbReference>
<dbReference type="EMBL" id="CAJPEV010000422">
    <property type="protein sequence ID" value="CAG0885113.1"/>
    <property type="molecule type" value="Genomic_DNA"/>
</dbReference>